<protein>
    <submittedName>
        <fullName evidence="2">Uncharacterized protein</fullName>
    </submittedName>
</protein>
<feature type="signal peptide" evidence="1">
    <location>
        <begin position="1"/>
        <end position="30"/>
    </location>
</feature>
<comment type="caution">
    <text evidence="2">The sequence shown here is derived from an EMBL/GenBank/DDBJ whole genome shotgun (WGS) entry which is preliminary data.</text>
</comment>
<keyword evidence="3" id="KW-1185">Reference proteome</keyword>
<organism evidence="2 3">
    <name type="scientific">Stylophora pistillata</name>
    <name type="common">Smooth cauliflower coral</name>
    <dbReference type="NCBI Taxonomy" id="50429"/>
    <lineage>
        <taxon>Eukaryota</taxon>
        <taxon>Metazoa</taxon>
        <taxon>Cnidaria</taxon>
        <taxon>Anthozoa</taxon>
        <taxon>Hexacorallia</taxon>
        <taxon>Scleractinia</taxon>
        <taxon>Astrocoeniina</taxon>
        <taxon>Pocilloporidae</taxon>
        <taxon>Stylophora</taxon>
    </lineage>
</organism>
<evidence type="ECO:0000313" key="3">
    <source>
        <dbReference type="Proteomes" id="UP000225706"/>
    </source>
</evidence>
<reference evidence="3" key="1">
    <citation type="journal article" date="2017" name="bioRxiv">
        <title>Comparative analysis of the genomes of Stylophora pistillata and Acropora digitifera provides evidence for extensive differences between species of corals.</title>
        <authorList>
            <person name="Voolstra C.R."/>
            <person name="Li Y."/>
            <person name="Liew Y.J."/>
            <person name="Baumgarten S."/>
            <person name="Zoccola D."/>
            <person name="Flot J.-F."/>
            <person name="Tambutte S."/>
            <person name="Allemand D."/>
            <person name="Aranda M."/>
        </authorList>
    </citation>
    <scope>NUCLEOTIDE SEQUENCE [LARGE SCALE GENOMIC DNA]</scope>
</reference>
<dbReference type="Proteomes" id="UP000225706">
    <property type="component" value="Unassembled WGS sequence"/>
</dbReference>
<dbReference type="EMBL" id="LSMT01000035">
    <property type="protein sequence ID" value="PFX31500.1"/>
    <property type="molecule type" value="Genomic_DNA"/>
</dbReference>
<evidence type="ECO:0000313" key="2">
    <source>
        <dbReference type="EMBL" id="PFX31500.1"/>
    </source>
</evidence>
<name>A0A2B4SRK0_STYPI</name>
<dbReference type="AlphaFoldDB" id="A0A2B4SRK0"/>
<keyword evidence="1" id="KW-0732">Signal</keyword>
<sequence>MLMMNNSAGRNSRDLRVFALLLLFIGTPKGRQIYGRAKAVEAERGIKTKAWDDVIDYNPEIHHERDNEERDEGSSDIAKAKRTCDPCAHLHNAIACLPDHKREKVCQSFERCVCDFDTTESVLYPKCNGCIEKNTGRARF</sequence>
<feature type="chain" id="PRO_5011976195" evidence="1">
    <location>
        <begin position="31"/>
        <end position="140"/>
    </location>
</feature>
<gene>
    <name evidence="2" type="ORF">AWC38_SpisGene3747</name>
</gene>
<evidence type="ECO:0000256" key="1">
    <source>
        <dbReference type="SAM" id="SignalP"/>
    </source>
</evidence>
<accession>A0A2B4SRK0</accession>
<proteinExistence type="predicted"/>